<dbReference type="AlphaFoldDB" id="A0A4U7AV40"/>
<organism evidence="2 3">
    <name type="scientific">Elsinoe australis</name>
    <dbReference type="NCBI Taxonomy" id="40998"/>
    <lineage>
        <taxon>Eukaryota</taxon>
        <taxon>Fungi</taxon>
        <taxon>Dikarya</taxon>
        <taxon>Ascomycota</taxon>
        <taxon>Pezizomycotina</taxon>
        <taxon>Dothideomycetes</taxon>
        <taxon>Dothideomycetidae</taxon>
        <taxon>Myriangiales</taxon>
        <taxon>Elsinoaceae</taxon>
        <taxon>Elsinoe</taxon>
    </lineage>
</organism>
<feature type="region of interest" description="Disordered" evidence="1">
    <location>
        <begin position="305"/>
        <end position="348"/>
    </location>
</feature>
<name>A0A4U7AV40_9PEZI</name>
<feature type="compositionally biased region" description="Low complexity" evidence="1">
    <location>
        <begin position="28"/>
        <end position="39"/>
    </location>
</feature>
<evidence type="ECO:0000313" key="2">
    <source>
        <dbReference type="EMBL" id="TKX20510.1"/>
    </source>
</evidence>
<evidence type="ECO:0000313" key="3">
    <source>
        <dbReference type="Proteomes" id="UP000308133"/>
    </source>
</evidence>
<feature type="compositionally biased region" description="Low complexity" evidence="1">
    <location>
        <begin position="146"/>
        <end position="161"/>
    </location>
</feature>
<protein>
    <submittedName>
        <fullName evidence="2">Uncharacterized protein</fullName>
    </submittedName>
</protein>
<dbReference type="EMBL" id="PTQR01000088">
    <property type="protein sequence ID" value="TKX20510.1"/>
    <property type="molecule type" value="Genomic_DNA"/>
</dbReference>
<dbReference type="Proteomes" id="UP000308133">
    <property type="component" value="Unassembled WGS sequence"/>
</dbReference>
<accession>A0A4U7AV40</accession>
<reference evidence="2 3" key="1">
    <citation type="submission" date="2018-02" db="EMBL/GenBank/DDBJ databases">
        <title>Draft genome sequences of Elsinoe sp., causing black scab on jojoba.</title>
        <authorList>
            <person name="Stodart B."/>
            <person name="Jeffress S."/>
            <person name="Ash G."/>
            <person name="Arun Chinnappa K."/>
        </authorList>
    </citation>
    <scope>NUCLEOTIDE SEQUENCE [LARGE SCALE GENOMIC DNA]</scope>
    <source>
        <strain evidence="2 3">Hillstone_2</strain>
    </source>
</reference>
<gene>
    <name evidence="2" type="ORF">C1H76_7320</name>
</gene>
<feature type="compositionally biased region" description="Polar residues" evidence="1">
    <location>
        <begin position="122"/>
        <end position="144"/>
    </location>
</feature>
<feature type="region of interest" description="Disordered" evidence="1">
    <location>
        <begin position="28"/>
        <end position="74"/>
    </location>
</feature>
<proteinExistence type="predicted"/>
<evidence type="ECO:0000256" key="1">
    <source>
        <dbReference type="SAM" id="MobiDB-lite"/>
    </source>
</evidence>
<feature type="compositionally biased region" description="Basic residues" evidence="1">
    <location>
        <begin position="339"/>
        <end position="348"/>
    </location>
</feature>
<sequence>MLALMPSSALMTDMNLASPAARGAIMSPVCSTTSPTSSHHVARPTQQRTRPKLSLDTSSASSPGYNTSTGSNSSSFRLETLSVISPTSRNTFQNTCVPRTPLILTSCSPRSPLPCPDIKISSPPTDSAFSPLSISVPSPQNYTHASPRSPRSPRSPSSPRRNLPLDTFTRTKLCTRVTKPTKPKPIIMTTTTTTTTTITSPRPSLGRKRVSFRTENLTETIQTNTYITAHSSLLDSPSLDRTTMTLPSPTFTTHRRVKQSPLPSFAGRTETRTESRWRAAIERMAGETEALVGKVEREGASVREGMGVGVTGKRGSTSSEEGGGEDEDGGCPATPVVRSSKRMRFPGE</sequence>
<feature type="compositionally biased region" description="Low complexity" evidence="1">
    <location>
        <begin position="61"/>
        <end position="74"/>
    </location>
</feature>
<feature type="region of interest" description="Disordered" evidence="1">
    <location>
        <begin position="117"/>
        <end position="167"/>
    </location>
</feature>
<comment type="caution">
    <text evidence="2">The sequence shown here is derived from an EMBL/GenBank/DDBJ whole genome shotgun (WGS) entry which is preliminary data.</text>
</comment>